<keyword evidence="3 6" id="KW-0812">Transmembrane</keyword>
<evidence type="ECO:0000256" key="4">
    <source>
        <dbReference type="ARBA" id="ARBA00022989"/>
    </source>
</evidence>
<name>A0A075HWM4_9ARCH</name>
<evidence type="ECO:0000256" key="6">
    <source>
        <dbReference type="SAM" id="Phobius"/>
    </source>
</evidence>
<evidence type="ECO:0000256" key="2">
    <source>
        <dbReference type="ARBA" id="ARBA00009399"/>
    </source>
</evidence>
<keyword evidence="4 6" id="KW-1133">Transmembrane helix</keyword>
<sequence length="144" mass="16289">MTIEDGEKKGGLSLFAKHAVQYYIVGLSGVGVNLGLLYILTEFGGIWYLGSQIIAILVSITSNFFFDRFWTFKNSIKDQRNSVMYIKFLIISFIGMGIQLVVTFVLVENFEIYYMYSAGIAILCAGSIGYIANRRWTFGIKFKN</sequence>
<evidence type="ECO:0000256" key="1">
    <source>
        <dbReference type="ARBA" id="ARBA00004141"/>
    </source>
</evidence>
<dbReference type="Pfam" id="PF04138">
    <property type="entry name" value="GtrA_DPMS_TM"/>
    <property type="match status" value="1"/>
</dbReference>
<accession>A0A075HWM4</accession>
<organism evidence="8">
    <name type="scientific">uncultured marine thaumarchaeote KM3_82_B03</name>
    <dbReference type="NCBI Taxonomy" id="1456302"/>
    <lineage>
        <taxon>Archaea</taxon>
        <taxon>Nitrososphaerota</taxon>
        <taxon>environmental samples</taxon>
    </lineage>
</organism>
<dbReference type="AlphaFoldDB" id="A0A075HWM4"/>
<feature type="transmembrane region" description="Helical" evidence="6">
    <location>
        <begin position="113"/>
        <end position="133"/>
    </location>
</feature>
<comment type="subcellular location">
    <subcellularLocation>
        <location evidence="1">Membrane</location>
        <topology evidence="1">Multi-pass membrane protein</topology>
    </subcellularLocation>
</comment>
<reference evidence="8" key="1">
    <citation type="journal article" date="2014" name="Genome Biol. Evol.">
        <title>Pangenome evidence for extensive interdomain horizontal transfer affecting lineage core and shell genes in uncultured planktonic thaumarchaeota and euryarchaeota.</title>
        <authorList>
            <person name="Deschamps P."/>
            <person name="Zivanovic Y."/>
            <person name="Moreira D."/>
            <person name="Rodriguez-Valera F."/>
            <person name="Lopez-Garcia P."/>
        </authorList>
    </citation>
    <scope>NUCLEOTIDE SEQUENCE</scope>
</reference>
<feature type="domain" description="GtrA/DPMS transmembrane" evidence="7">
    <location>
        <begin position="21"/>
        <end position="138"/>
    </location>
</feature>
<dbReference type="EMBL" id="KF901103">
    <property type="protein sequence ID" value="AIF18188.1"/>
    <property type="molecule type" value="Genomic_DNA"/>
</dbReference>
<keyword evidence="5 6" id="KW-0472">Membrane</keyword>
<dbReference type="InterPro" id="IPR007267">
    <property type="entry name" value="GtrA_DPMS_TM"/>
</dbReference>
<feature type="transmembrane region" description="Helical" evidence="6">
    <location>
        <begin position="20"/>
        <end position="40"/>
    </location>
</feature>
<dbReference type="GO" id="GO:0000271">
    <property type="term" value="P:polysaccharide biosynthetic process"/>
    <property type="evidence" value="ECO:0007669"/>
    <property type="project" value="InterPro"/>
</dbReference>
<proteinExistence type="inferred from homology"/>
<dbReference type="InterPro" id="IPR051401">
    <property type="entry name" value="GtrA_CellWall_Glycosyl"/>
</dbReference>
<evidence type="ECO:0000256" key="3">
    <source>
        <dbReference type="ARBA" id="ARBA00022692"/>
    </source>
</evidence>
<feature type="transmembrane region" description="Helical" evidence="6">
    <location>
        <begin position="86"/>
        <end position="107"/>
    </location>
</feature>
<evidence type="ECO:0000259" key="7">
    <source>
        <dbReference type="Pfam" id="PF04138"/>
    </source>
</evidence>
<evidence type="ECO:0000313" key="8">
    <source>
        <dbReference type="EMBL" id="AIF18188.1"/>
    </source>
</evidence>
<evidence type="ECO:0000256" key="5">
    <source>
        <dbReference type="ARBA" id="ARBA00023136"/>
    </source>
</evidence>
<dbReference type="PANTHER" id="PTHR38459">
    <property type="entry name" value="PROPHAGE BACTOPRENOL-LINKED GLUCOSE TRANSLOCASE HOMOLOG"/>
    <property type="match status" value="1"/>
</dbReference>
<dbReference type="GO" id="GO:0005886">
    <property type="term" value="C:plasma membrane"/>
    <property type="evidence" value="ECO:0007669"/>
    <property type="project" value="TreeGrafter"/>
</dbReference>
<protein>
    <submittedName>
        <fullName evidence="8">Putative membrane protein</fullName>
    </submittedName>
</protein>
<feature type="transmembrane region" description="Helical" evidence="6">
    <location>
        <begin position="46"/>
        <end position="66"/>
    </location>
</feature>
<comment type="similarity">
    <text evidence="2">Belongs to the GtrA family.</text>
</comment>
<dbReference type="PANTHER" id="PTHR38459:SF1">
    <property type="entry name" value="PROPHAGE BACTOPRENOL-LINKED GLUCOSE TRANSLOCASE HOMOLOG"/>
    <property type="match status" value="1"/>
</dbReference>